<evidence type="ECO:0000313" key="2">
    <source>
        <dbReference type="Proteomes" id="UP001597182"/>
    </source>
</evidence>
<dbReference type="Proteomes" id="UP001597182">
    <property type="component" value="Unassembled WGS sequence"/>
</dbReference>
<keyword evidence="2" id="KW-1185">Reference proteome</keyword>
<name>A0ABW3VGH3_9PSEU</name>
<protein>
    <recommendedName>
        <fullName evidence="3">DUF2867 domain-containing protein</fullName>
    </recommendedName>
</protein>
<organism evidence="1 2">
    <name type="scientific">Pseudonocardia benzenivorans</name>
    <dbReference type="NCBI Taxonomy" id="228005"/>
    <lineage>
        <taxon>Bacteria</taxon>
        <taxon>Bacillati</taxon>
        <taxon>Actinomycetota</taxon>
        <taxon>Actinomycetes</taxon>
        <taxon>Pseudonocardiales</taxon>
        <taxon>Pseudonocardiaceae</taxon>
        <taxon>Pseudonocardia</taxon>
    </lineage>
</organism>
<dbReference type="EMBL" id="JBHTMB010000052">
    <property type="protein sequence ID" value="MFD1233179.1"/>
    <property type="molecule type" value="Genomic_DNA"/>
</dbReference>
<sequence length="87" mass="9687">MAGGFFGWLRHNAEHYLLVDAQRKLSVKLGTPAPRPPRGAKEIFWLKIFAPVYGALPWPVRSTVMRAMPGSHRKTWAEPPALQGPAV</sequence>
<dbReference type="RefSeq" id="WP_013678273.1">
    <property type="nucleotide sequence ID" value="NZ_BAABKS010000060.1"/>
</dbReference>
<proteinExistence type="predicted"/>
<accession>A0ABW3VGH3</accession>
<comment type="caution">
    <text evidence="1">The sequence shown here is derived from an EMBL/GenBank/DDBJ whole genome shotgun (WGS) entry which is preliminary data.</text>
</comment>
<evidence type="ECO:0000313" key="1">
    <source>
        <dbReference type="EMBL" id="MFD1233179.1"/>
    </source>
</evidence>
<evidence type="ECO:0008006" key="3">
    <source>
        <dbReference type="Google" id="ProtNLM"/>
    </source>
</evidence>
<reference evidence="2" key="1">
    <citation type="journal article" date="2019" name="Int. J. Syst. Evol. Microbiol.">
        <title>The Global Catalogue of Microorganisms (GCM) 10K type strain sequencing project: providing services to taxonomists for standard genome sequencing and annotation.</title>
        <authorList>
            <consortium name="The Broad Institute Genomics Platform"/>
            <consortium name="The Broad Institute Genome Sequencing Center for Infectious Disease"/>
            <person name="Wu L."/>
            <person name="Ma J."/>
        </authorList>
    </citation>
    <scope>NUCLEOTIDE SEQUENCE [LARGE SCALE GENOMIC DNA]</scope>
    <source>
        <strain evidence="2">CCUG 49018</strain>
    </source>
</reference>
<gene>
    <name evidence="1" type="ORF">ACFQ34_07785</name>
</gene>